<sequence>MPRRKKHEIELDGIPKELGAEVYSESPGFVCVLAQDVHGSVIGRGGSVAQAVANFDEKLRAHLRNAGSDDPVVVYVKGHLAKKAYVEEVKVTPLIPRGSGKRPTWDDSNKPQHVIDFESQFYSSQTKRKK</sequence>
<evidence type="ECO:0000313" key="2">
    <source>
        <dbReference type="Proteomes" id="UP001144347"/>
    </source>
</evidence>
<evidence type="ECO:0008006" key="3">
    <source>
        <dbReference type="Google" id="ProtNLM"/>
    </source>
</evidence>
<proteinExistence type="predicted"/>
<organism evidence="1 2">
    <name type="scientific">Pedobacter punctiformis</name>
    <dbReference type="NCBI Taxonomy" id="3004097"/>
    <lineage>
        <taxon>Bacteria</taxon>
        <taxon>Pseudomonadati</taxon>
        <taxon>Bacteroidota</taxon>
        <taxon>Sphingobacteriia</taxon>
        <taxon>Sphingobacteriales</taxon>
        <taxon>Sphingobacteriaceae</taxon>
        <taxon>Pedobacter</taxon>
    </lineage>
</organism>
<keyword evidence="2" id="KW-1185">Reference proteome</keyword>
<protein>
    <recommendedName>
        <fullName evidence="3">KH domain-containing protein</fullName>
    </recommendedName>
</protein>
<comment type="caution">
    <text evidence="1">The sequence shown here is derived from an EMBL/GenBank/DDBJ whole genome shotgun (WGS) entry which is preliminary data.</text>
</comment>
<evidence type="ECO:0000313" key="1">
    <source>
        <dbReference type="EMBL" id="MCZ4244970.1"/>
    </source>
</evidence>
<gene>
    <name evidence="1" type="ORF">O0955_13235</name>
</gene>
<reference evidence="1" key="1">
    <citation type="submission" date="2022-12" db="EMBL/GenBank/DDBJ databases">
        <title>Genome sequence of HCMS5-2.</title>
        <authorList>
            <person name="Woo H."/>
        </authorList>
    </citation>
    <scope>NUCLEOTIDE SEQUENCE</scope>
    <source>
        <strain evidence="1">HCMS5-2</strain>
    </source>
</reference>
<dbReference type="EMBL" id="JAPWGM010000004">
    <property type="protein sequence ID" value="MCZ4244970.1"/>
    <property type="molecule type" value="Genomic_DNA"/>
</dbReference>
<name>A0ABT4LAN5_9SPHI</name>
<dbReference type="RefSeq" id="WP_269428023.1">
    <property type="nucleotide sequence ID" value="NZ_JAPWGM010000004.1"/>
</dbReference>
<accession>A0ABT4LAN5</accession>
<dbReference type="Proteomes" id="UP001144347">
    <property type="component" value="Unassembled WGS sequence"/>
</dbReference>